<dbReference type="SMART" id="SM00116">
    <property type="entry name" value="CBS"/>
    <property type="match status" value="2"/>
</dbReference>
<dbReference type="NCBIfam" id="TIGR00393">
    <property type="entry name" value="kpsF"/>
    <property type="match status" value="1"/>
</dbReference>
<dbReference type="GO" id="GO:0097367">
    <property type="term" value="F:carbohydrate derivative binding"/>
    <property type="evidence" value="ECO:0007669"/>
    <property type="project" value="InterPro"/>
</dbReference>
<dbReference type="FunFam" id="3.40.50.10490:FF:000011">
    <property type="entry name" value="Arabinose 5-phosphate isomerase"/>
    <property type="match status" value="1"/>
</dbReference>
<dbReference type="PIRSF" id="PIRSF004692">
    <property type="entry name" value="KdsD_KpsF"/>
    <property type="match status" value="1"/>
</dbReference>
<dbReference type="OrthoDB" id="9762536at2"/>
<dbReference type="PANTHER" id="PTHR42745:SF1">
    <property type="entry name" value="ARABINOSE 5-PHOSPHATE ISOMERASE KDSD"/>
    <property type="match status" value="1"/>
</dbReference>
<dbReference type="InterPro" id="IPR050986">
    <property type="entry name" value="GutQ/KpsF_isomerases"/>
</dbReference>
<accession>A0A9X5E293</accession>
<dbReference type="AlphaFoldDB" id="A0A9X5E293"/>
<comment type="caution">
    <text evidence="10">The sequence shown here is derived from an EMBL/GenBank/DDBJ whole genome shotgun (WGS) entry which is preliminary data.</text>
</comment>
<keyword evidence="11" id="KW-1185">Reference proteome</keyword>
<evidence type="ECO:0000256" key="5">
    <source>
        <dbReference type="PIRSR" id="PIRSR004692-2"/>
    </source>
</evidence>
<dbReference type="Pfam" id="PF00571">
    <property type="entry name" value="CBS"/>
    <property type="match status" value="2"/>
</dbReference>
<feature type="site" description="Catalytically relevant" evidence="6">
    <location>
        <position position="152"/>
    </location>
</feature>
<feature type="domain" description="CBS" evidence="8">
    <location>
        <begin position="210"/>
        <end position="269"/>
    </location>
</feature>
<feature type="binding site" evidence="5">
    <location>
        <position position="82"/>
    </location>
    <ligand>
        <name>Zn(2+)</name>
        <dbReference type="ChEBI" id="CHEBI:29105"/>
    </ligand>
</feature>
<dbReference type="InterPro" id="IPR046342">
    <property type="entry name" value="CBS_dom_sf"/>
</dbReference>
<dbReference type="CDD" id="cd05014">
    <property type="entry name" value="SIS_Kpsf"/>
    <property type="match status" value="1"/>
</dbReference>
<protein>
    <submittedName>
        <fullName evidence="10">KpsF/GutQ family sugar-phosphate isomerase</fullName>
    </submittedName>
</protein>
<dbReference type="InterPro" id="IPR035474">
    <property type="entry name" value="SIS_Kpsf"/>
</dbReference>
<dbReference type="InterPro" id="IPR000644">
    <property type="entry name" value="CBS_dom"/>
</dbReference>
<feature type="domain" description="CBS" evidence="8">
    <location>
        <begin position="279"/>
        <end position="331"/>
    </location>
</feature>
<dbReference type="GO" id="GO:0046872">
    <property type="term" value="F:metal ion binding"/>
    <property type="evidence" value="ECO:0007669"/>
    <property type="project" value="UniProtKB-KW"/>
</dbReference>
<name>A0A9X5E293_9CYAN</name>
<keyword evidence="10" id="KW-0413">Isomerase</keyword>
<organism evidence="10 11">
    <name type="scientific">Scytonema millei VB511283</name>
    <dbReference type="NCBI Taxonomy" id="1245923"/>
    <lineage>
        <taxon>Bacteria</taxon>
        <taxon>Bacillati</taxon>
        <taxon>Cyanobacteriota</taxon>
        <taxon>Cyanophyceae</taxon>
        <taxon>Nostocales</taxon>
        <taxon>Scytonemataceae</taxon>
        <taxon>Scytonema</taxon>
    </lineage>
</organism>
<dbReference type="CDD" id="cd04604">
    <property type="entry name" value="CBS_pair_SIS_assoc"/>
    <property type="match status" value="1"/>
</dbReference>
<evidence type="ECO:0000256" key="3">
    <source>
        <dbReference type="ARBA" id="ARBA00023122"/>
    </source>
</evidence>
<feature type="site" description="Catalytically relevant" evidence="6">
    <location>
        <position position="193"/>
    </location>
</feature>
<dbReference type="EMBL" id="JTJC03000001">
    <property type="protein sequence ID" value="NHC33926.1"/>
    <property type="molecule type" value="Genomic_DNA"/>
</dbReference>
<dbReference type="SUPFAM" id="SSF53697">
    <property type="entry name" value="SIS domain"/>
    <property type="match status" value="1"/>
</dbReference>
<dbReference type="Proteomes" id="UP000031532">
    <property type="component" value="Unassembled WGS sequence"/>
</dbReference>
<evidence type="ECO:0000256" key="6">
    <source>
        <dbReference type="PIRSR" id="PIRSR004692-3"/>
    </source>
</evidence>
<sequence>MRCIEPEPKTYVLQVVELLKQEADAIIKTANQLQPEGIERAVELLADCHGKVVLVGVGKSGIIAQKIAATLTSTGTSAVFLHPSDALHGDIGIVAGGDVAVILSNSGETDELVAMLPYLKCRQIPIIAIVGRLRSTLAYNADVSLNAAVDREACPFNLVPTSSTTVALAIGDALAIALMHVKGLTPEAFAFNHPAGRLGKRLTLRVRDLMHAGAHNPVVSPEAAWIEVLSAISEGGLGAVNVVDDLGCLVGIITDGDLRRLLQKVKHQELETLTAGTIATANPIAIAPDILAYHALELMENRPSQISILPVVEEQRCIGLIRVHDIVRSGI</sequence>
<comment type="similarity">
    <text evidence="1 4">Belongs to the SIS family. GutQ/KpsF subfamily.</text>
</comment>
<dbReference type="InterPro" id="IPR001347">
    <property type="entry name" value="SIS_dom"/>
</dbReference>
<dbReference type="PROSITE" id="PS51371">
    <property type="entry name" value="CBS"/>
    <property type="match status" value="2"/>
</dbReference>
<dbReference type="Gene3D" id="3.10.580.10">
    <property type="entry name" value="CBS-domain"/>
    <property type="match status" value="1"/>
</dbReference>
<dbReference type="GO" id="GO:0019146">
    <property type="term" value="F:arabinose-5-phosphate isomerase activity"/>
    <property type="evidence" value="ECO:0007669"/>
    <property type="project" value="UniProtKB-ARBA"/>
</dbReference>
<evidence type="ECO:0000256" key="4">
    <source>
        <dbReference type="PIRNR" id="PIRNR004692"/>
    </source>
</evidence>
<dbReference type="RefSeq" id="WP_039715398.1">
    <property type="nucleotide sequence ID" value="NZ_JTJC03000001.1"/>
</dbReference>
<dbReference type="Pfam" id="PF01380">
    <property type="entry name" value="SIS"/>
    <property type="match status" value="1"/>
</dbReference>
<evidence type="ECO:0000259" key="9">
    <source>
        <dbReference type="PROSITE" id="PS51464"/>
    </source>
</evidence>
<evidence type="ECO:0000313" key="11">
    <source>
        <dbReference type="Proteomes" id="UP000031532"/>
    </source>
</evidence>
<dbReference type="Gene3D" id="3.40.50.10490">
    <property type="entry name" value="Glucose-6-phosphate isomerase like protein, domain 1"/>
    <property type="match status" value="1"/>
</dbReference>
<gene>
    <name evidence="10" type="ORF">QH73_0004480</name>
</gene>
<evidence type="ECO:0000256" key="2">
    <source>
        <dbReference type="ARBA" id="ARBA00022737"/>
    </source>
</evidence>
<feature type="site" description="Catalytically relevant" evidence="6">
    <location>
        <position position="111"/>
    </location>
</feature>
<dbReference type="InterPro" id="IPR046348">
    <property type="entry name" value="SIS_dom_sf"/>
</dbReference>
<keyword evidence="5" id="KW-0862">Zinc</keyword>
<evidence type="ECO:0000256" key="1">
    <source>
        <dbReference type="ARBA" id="ARBA00008165"/>
    </source>
</evidence>
<dbReference type="PROSITE" id="PS51464">
    <property type="entry name" value="SIS"/>
    <property type="match status" value="1"/>
</dbReference>
<evidence type="ECO:0000259" key="8">
    <source>
        <dbReference type="PROSITE" id="PS51371"/>
    </source>
</evidence>
<dbReference type="GO" id="GO:0005975">
    <property type="term" value="P:carbohydrate metabolic process"/>
    <property type="evidence" value="ECO:0007669"/>
    <property type="project" value="InterPro"/>
</dbReference>
<keyword evidence="3 7" id="KW-0129">CBS domain</keyword>
<proteinExistence type="inferred from homology"/>
<evidence type="ECO:0000256" key="7">
    <source>
        <dbReference type="PROSITE-ProRule" id="PRU00703"/>
    </source>
</evidence>
<dbReference type="PANTHER" id="PTHR42745">
    <property type="match status" value="1"/>
</dbReference>
<dbReference type="GO" id="GO:1901135">
    <property type="term" value="P:carbohydrate derivative metabolic process"/>
    <property type="evidence" value="ECO:0007669"/>
    <property type="project" value="InterPro"/>
</dbReference>
<reference evidence="10 11" key="1">
    <citation type="journal article" date="2015" name="Genome Announc.">
        <title>Draft Genome Sequence of the Terrestrial Cyanobacterium Scytonema millei VB511283, Isolated from Eastern India.</title>
        <authorList>
            <person name="Sen D."/>
            <person name="Chandrababunaidu M.M."/>
            <person name="Singh D."/>
            <person name="Sanghi N."/>
            <person name="Ghorai A."/>
            <person name="Mishra G.P."/>
            <person name="Madduluri M."/>
            <person name="Adhikary S.P."/>
            <person name="Tripathy S."/>
        </authorList>
    </citation>
    <scope>NUCLEOTIDE SEQUENCE [LARGE SCALE GENOMIC DNA]</scope>
    <source>
        <strain evidence="10 11">VB511283</strain>
    </source>
</reference>
<keyword evidence="2" id="KW-0677">Repeat</keyword>
<feature type="site" description="Catalytically relevant" evidence="6">
    <location>
        <position position="59"/>
    </location>
</feature>
<keyword evidence="5" id="KW-0479">Metal-binding</keyword>
<dbReference type="InterPro" id="IPR004800">
    <property type="entry name" value="KdsD/KpsF-type"/>
</dbReference>
<feature type="domain" description="SIS" evidence="9">
    <location>
        <begin position="41"/>
        <end position="184"/>
    </location>
</feature>
<evidence type="ECO:0000313" key="10">
    <source>
        <dbReference type="EMBL" id="NHC33926.1"/>
    </source>
</evidence>